<dbReference type="AlphaFoldDB" id="A0AAP7ZHX6"/>
<protein>
    <recommendedName>
        <fullName evidence="3">Oxidoreductase</fullName>
    </recommendedName>
</protein>
<dbReference type="RefSeq" id="WP_075455237.1">
    <property type="nucleotide sequence ID" value="NZ_NCTK01000002.1"/>
</dbReference>
<reference evidence="1 2" key="1">
    <citation type="submission" date="2017-04" db="EMBL/GenBank/DDBJ databases">
        <title>Genome Announcement: Closed genomes of Ralstonia solanacearum strains K60, UW551, and UW700.</title>
        <authorList>
            <person name="Hayes M."/>
            <person name="Macintyre A.M."/>
            <person name="Allen C."/>
        </authorList>
    </citation>
    <scope>NUCLEOTIDE SEQUENCE [LARGE SCALE GENOMIC DNA]</scope>
    <source>
        <strain evidence="1 2">UW25</strain>
    </source>
</reference>
<dbReference type="InterPro" id="IPR011032">
    <property type="entry name" value="GroES-like_sf"/>
</dbReference>
<dbReference type="SUPFAM" id="SSF50129">
    <property type="entry name" value="GroES-like"/>
    <property type="match status" value="1"/>
</dbReference>
<sequence>MTFQALLASKAGDKISTSVVSLSEQDLMPGDVVVAVDYSSVNYKDALAITAWSRLARELDLGKPARTTHVVGLAGVPAVIERLFEEQVQGRTVVDVSA</sequence>
<comment type="caution">
    <text evidence="1">The sequence shown here is derived from an EMBL/GenBank/DDBJ whole genome shotgun (WGS) entry which is preliminary data.</text>
</comment>
<dbReference type="EMBL" id="NCTK01000002">
    <property type="protein sequence ID" value="OYQ09409.1"/>
    <property type="molecule type" value="Genomic_DNA"/>
</dbReference>
<evidence type="ECO:0000313" key="2">
    <source>
        <dbReference type="Proteomes" id="UP000216164"/>
    </source>
</evidence>
<proteinExistence type="predicted"/>
<gene>
    <name evidence="1" type="ORF">B7R77_21020</name>
</gene>
<accession>A0AAP7ZHX6</accession>
<dbReference type="Gene3D" id="3.40.50.720">
    <property type="entry name" value="NAD(P)-binding Rossmann-like Domain"/>
    <property type="match status" value="1"/>
</dbReference>
<dbReference type="Proteomes" id="UP000216164">
    <property type="component" value="Unassembled WGS sequence"/>
</dbReference>
<evidence type="ECO:0000313" key="1">
    <source>
        <dbReference type="EMBL" id="OYQ09409.1"/>
    </source>
</evidence>
<organism evidence="1 2">
    <name type="scientific">Ralstonia solanacearum K60</name>
    <dbReference type="NCBI Taxonomy" id="1091042"/>
    <lineage>
        <taxon>Bacteria</taxon>
        <taxon>Pseudomonadati</taxon>
        <taxon>Pseudomonadota</taxon>
        <taxon>Betaproteobacteria</taxon>
        <taxon>Burkholderiales</taxon>
        <taxon>Burkholderiaceae</taxon>
        <taxon>Ralstonia</taxon>
        <taxon>Ralstonia solanacearum species complex</taxon>
    </lineage>
</organism>
<evidence type="ECO:0008006" key="3">
    <source>
        <dbReference type="Google" id="ProtNLM"/>
    </source>
</evidence>
<name>A0AAP7ZHX6_RALSL</name>
<dbReference type="Gene3D" id="3.90.180.10">
    <property type="entry name" value="Medium-chain alcohol dehydrogenases, catalytic domain"/>
    <property type="match status" value="2"/>
</dbReference>